<protein>
    <recommendedName>
        <fullName evidence="4">HTH araC/xylS-type domain-containing protein</fullName>
    </recommendedName>
</protein>
<comment type="caution">
    <text evidence="5">The sequence shown here is derived from an EMBL/GenBank/DDBJ whole genome shotgun (WGS) entry which is preliminary data.</text>
</comment>
<dbReference type="AlphaFoldDB" id="A0A0F9QU54"/>
<dbReference type="GO" id="GO:0003700">
    <property type="term" value="F:DNA-binding transcription factor activity"/>
    <property type="evidence" value="ECO:0007669"/>
    <property type="project" value="InterPro"/>
</dbReference>
<keyword evidence="1" id="KW-0805">Transcription regulation</keyword>
<dbReference type="SUPFAM" id="SSF46689">
    <property type="entry name" value="Homeodomain-like"/>
    <property type="match status" value="2"/>
</dbReference>
<dbReference type="GO" id="GO:0043565">
    <property type="term" value="F:sequence-specific DNA binding"/>
    <property type="evidence" value="ECO:0007669"/>
    <property type="project" value="InterPro"/>
</dbReference>
<gene>
    <name evidence="5" type="ORF">LCGC14_0677790</name>
</gene>
<evidence type="ECO:0000256" key="3">
    <source>
        <dbReference type="ARBA" id="ARBA00023163"/>
    </source>
</evidence>
<dbReference type="CDD" id="cd06976">
    <property type="entry name" value="cupin_MtlR-like_N"/>
    <property type="match status" value="1"/>
</dbReference>
<dbReference type="SUPFAM" id="SSF51182">
    <property type="entry name" value="RmlC-like cupins"/>
    <property type="match status" value="1"/>
</dbReference>
<dbReference type="InterPro" id="IPR003313">
    <property type="entry name" value="AraC-bd"/>
</dbReference>
<dbReference type="InterPro" id="IPR014710">
    <property type="entry name" value="RmlC-like_jellyroll"/>
</dbReference>
<sequence length="297" mass="33747">MLLRQEIFMKLALKKSPIPQMNAFVAKHLHQPIFDPDWHFHPEYQLFLVLKGNGTRFVGDNVSAFKPGDITFTGPNLPHLWRSDIEASDVAHSDNCEGIVVYLNENLMGKSLLQTEEAIRIKQLFEKSLRGLEVVGEMKETLGKMIVKLLRSNGFDGVLALLGILDTLSKTSNVETLASAGYTNTLKKGDTERMNTIYAYVMKNFKRKMAVSELAELTNMTPTSFSRYFKIHGNKTFSEFVSEIRVGHACKLLIEKKINVSEACYASGFQTLSNFNKQFKVVTKRTPMDYKEQYRTV</sequence>
<evidence type="ECO:0000259" key="4">
    <source>
        <dbReference type="PROSITE" id="PS01124"/>
    </source>
</evidence>
<keyword evidence="2" id="KW-0238">DNA-binding</keyword>
<dbReference type="InterPro" id="IPR018060">
    <property type="entry name" value="HTH_AraC"/>
</dbReference>
<organism evidence="5">
    <name type="scientific">marine sediment metagenome</name>
    <dbReference type="NCBI Taxonomy" id="412755"/>
    <lineage>
        <taxon>unclassified sequences</taxon>
        <taxon>metagenomes</taxon>
        <taxon>ecological metagenomes</taxon>
    </lineage>
</organism>
<reference evidence="5" key="1">
    <citation type="journal article" date="2015" name="Nature">
        <title>Complex archaea that bridge the gap between prokaryotes and eukaryotes.</title>
        <authorList>
            <person name="Spang A."/>
            <person name="Saw J.H."/>
            <person name="Jorgensen S.L."/>
            <person name="Zaremba-Niedzwiedzka K."/>
            <person name="Martijn J."/>
            <person name="Lind A.E."/>
            <person name="van Eijk R."/>
            <person name="Schleper C."/>
            <person name="Guy L."/>
            <person name="Ettema T.J."/>
        </authorList>
    </citation>
    <scope>NUCLEOTIDE SEQUENCE</scope>
</reference>
<dbReference type="PANTHER" id="PTHR43280:SF27">
    <property type="entry name" value="TRANSCRIPTIONAL REGULATOR MTLR"/>
    <property type="match status" value="1"/>
</dbReference>
<evidence type="ECO:0000256" key="2">
    <source>
        <dbReference type="ARBA" id="ARBA00023125"/>
    </source>
</evidence>
<keyword evidence="3" id="KW-0804">Transcription</keyword>
<evidence type="ECO:0000313" key="5">
    <source>
        <dbReference type="EMBL" id="KKN45959.1"/>
    </source>
</evidence>
<feature type="domain" description="HTH araC/xylS-type" evidence="4">
    <location>
        <begin position="195"/>
        <end position="293"/>
    </location>
</feature>
<dbReference type="Gene3D" id="1.10.10.60">
    <property type="entry name" value="Homeodomain-like"/>
    <property type="match status" value="2"/>
</dbReference>
<dbReference type="EMBL" id="LAZR01001356">
    <property type="protein sequence ID" value="KKN45959.1"/>
    <property type="molecule type" value="Genomic_DNA"/>
</dbReference>
<name>A0A0F9QU54_9ZZZZ</name>
<dbReference type="Gene3D" id="2.60.120.10">
    <property type="entry name" value="Jelly Rolls"/>
    <property type="match status" value="1"/>
</dbReference>
<dbReference type="InterPro" id="IPR009057">
    <property type="entry name" value="Homeodomain-like_sf"/>
</dbReference>
<dbReference type="SMART" id="SM00342">
    <property type="entry name" value="HTH_ARAC"/>
    <property type="match status" value="1"/>
</dbReference>
<dbReference type="InterPro" id="IPR011051">
    <property type="entry name" value="RmlC_Cupin_sf"/>
</dbReference>
<dbReference type="Pfam" id="PF02311">
    <property type="entry name" value="AraC_binding"/>
    <property type="match status" value="1"/>
</dbReference>
<dbReference type="PROSITE" id="PS01124">
    <property type="entry name" value="HTH_ARAC_FAMILY_2"/>
    <property type="match status" value="1"/>
</dbReference>
<proteinExistence type="predicted"/>
<dbReference type="PANTHER" id="PTHR43280">
    <property type="entry name" value="ARAC-FAMILY TRANSCRIPTIONAL REGULATOR"/>
    <property type="match status" value="1"/>
</dbReference>
<evidence type="ECO:0000256" key="1">
    <source>
        <dbReference type="ARBA" id="ARBA00023015"/>
    </source>
</evidence>
<dbReference type="Pfam" id="PF12833">
    <property type="entry name" value="HTH_18"/>
    <property type="match status" value="1"/>
</dbReference>
<accession>A0A0F9QU54</accession>